<sequence length="137" mass="15352">MGAMPPLKKKPSERKGNGSGKAPARSEKFFQQSVVPKQPFCPIRVYFLRRRRILPCSFRAHFWRQRRHPAEASTITNLPAGPNPMHNPCVHRGAAVSHNGVRLLLASAAITWYGFGVKVRVRYFVVSCTGRQTSGPK</sequence>
<feature type="region of interest" description="Disordered" evidence="1">
    <location>
        <begin position="1"/>
        <end position="25"/>
    </location>
</feature>
<evidence type="ECO:0000313" key="2">
    <source>
        <dbReference type="EMBL" id="CAA9338946.1"/>
    </source>
</evidence>
<name>A0A6J4LP85_9SPHI</name>
<proteinExistence type="predicted"/>
<dbReference type="AlphaFoldDB" id="A0A6J4LP85"/>
<dbReference type="EMBL" id="CADCTQ010000654">
    <property type="protein sequence ID" value="CAA9338946.1"/>
    <property type="molecule type" value="Genomic_DNA"/>
</dbReference>
<protein>
    <submittedName>
        <fullName evidence="2">Uncharacterized protein</fullName>
    </submittedName>
</protein>
<accession>A0A6J4LP85</accession>
<organism evidence="2">
    <name type="scientific">uncultured Cytophagales bacterium</name>
    <dbReference type="NCBI Taxonomy" id="158755"/>
    <lineage>
        <taxon>Bacteria</taxon>
        <taxon>Pseudomonadati</taxon>
        <taxon>Bacteroidota</taxon>
        <taxon>Sphingobacteriia</taxon>
        <taxon>Sphingobacteriales</taxon>
        <taxon>environmental samples</taxon>
    </lineage>
</organism>
<evidence type="ECO:0000256" key="1">
    <source>
        <dbReference type="SAM" id="MobiDB-lite"/>
    </source>
</evidence>
<gene>
    <name evidence="2" type="ORF">AVDCRST_MAG56-7770</name>
</gene>
<reference evidence="2" key="1">
    <citation type="submission" date="2020-02" db="EMBL/GenBank/DDBJ databases">
        <authorList>
            <person name="Meier V. D."/>
        </authorList>
    </citation>
    <scope>NUCLEOTIDE SEQUENCE</scope>
    <source>
        <strain evidence="2">AVDCRST_MAG56</strain>
    </source>
</reference>